<dbReference type="Gene3D" id="1.10.287.1060">
    <property type="entry name" value="ESAT-6-like"/>
    <property type="match status" value="1"/>
</dbReference>
<dbReference type="SUPFAM" id="SSF140453">
    <property type="entry name" value="EsxAB dimer-like"/>
    <property type="match status" value="1"/>
</dbReference>
<dbReference type="EMBL" id="FONG01000015">
    <property type="protein sequence ID" value="SFF47476.1"/>
    <property type="molecule type" value="Genomic_DNA"/>
</dbReference>
<organism evidence="1 2">
    <name type="scientific">Actinacidiphila alni</name>
    <dbReference type="NCBI Taxonomy" id="380248"/>
    <lineage>
        <taxon>Bacteria</taxon>
        <taxon>Bacillati</taxon>
        <taxon>Actinomycetota</taxon>
        <taxon>Actinomycetes</taxon>
        <taxon>Kitasatosporales</taxon>
        <taxon>Streptomycetaceae</taxon>
        <taxon>Actinacidiphila</taxon>
    </lineage>
</organism>
<protein>
    <submittedName>
        <fullName evidence="1">WXG100 family type VII secretion target</fullName>
    </submittedName>
</protein>
<proteinExistence type="predicted"/>
<dbReference type="STRING" id="380248.SAMN05216251_115121"/>
<accession>A0A1I2J3G8</accession>
<reference evidence="2" key="1">
    <citation type="submission" date="2016-10" db="EMBL/GenBank/DDBJ databases">
        <authorList>
            <person name="Varghese N."/>
            <person name="Submissions S."/>
        </authorList>
    </citation>
    <scope>NUCLEOTIDE SEQUENCE [LARGE SCALE GENOMIC DNA]</scope>
    <source>
        <strain evidence="2">CGMCC 4.3510</strain>
    </source>
</reference>
<gene>
    <name evidence="1" type="ORF">SAMN05216251_115121</name>
</gene>
<evidence type="ECO:0000313" key="1">
    <source>
        <dbReference type="EMBL" id="SFF47476.1"/>
    </source>
</evidence>
<dbReference type="Pfam" id="PF06013">
    <property type="entry name" value="WXG100"/>
    <property type="match status" value="1"/>
</dbReference>
<dbReference type="InterPro" id="IPR010310">
    <property type="entry name" value="T7SS_ESAT-6-like"/>
</dbReference>
<dbReference type="Proteomes" id="UP000199323">
    <property type="component" value="Unassembled WGS sequence"/>
</dbReference>
<name>A0A1I2J3G8_9ACTN</name>
<keyword evidence="2" id="KW-1185">Reference proteome</keyword>
<dbReference type="AlphaFoldDB" id="A0A1I2J3G8"/>
<dbReference type="InterPro" id="IPR036689">
    <property type="entry name" value="ESAT-6-like_sf"/>
</dbReference>
<evidence type="ECO:0000313" key="2">
    <source>
        <dbReference type="Proteomes" id="UP000199323"/>
    </source>
</evidence>
<sequence>MADDGILIDHSVASSFAEEMVNFTSSIRGVITDLEGELAPIASQWLGADRDVYFSRVQPTWESEVGSLSTILSSHAETLANISDNYKQTVYQNAQGFEEIRF</sequence>
<dbReference type="RefSeq" id="WP_177246580.1">
    <property type="nucleotide sequence ID" value="NZ_FONG01000015.1"/>
</dbReference>